<dbReference type="GO" id="GO:0042254">
    <property type="term" value="P:ribosome biogenesis"/>
    <property type="evidence" value="ECO:0007669"/>
    <property type="project" value="UniProtKB-KW"/>
</dbReference>
<proteinExistence type="inferred from homology"/>
<dbReference type="EMBL" id="VRZA01000012">
    <property type="protein sequence ID" value="TXS89063.1"/>
    <property type="molecule type" value="Genomic_DNA"/>
</dbReference>
<evidence type="ECO:0000256" key="5">
    <source>
        <dbReference type="ARBA" id="ARBA00031841"/>
    </source>
</evidence>
<accession>A0A5C8ZKT1</accession>
<feature type="region of interest" description="Disordered" evidence="6">
    <location>
        <begin position="148"/>
        <end position="177"/>
    </location>
</feature>
<dbReference type="InterPro" id="IPR039255">
    <property type="entry name" value="YceD_bac"/>
</dbReference>
<protein>
    <recommendedName>
        <fullName evidence="3">Large ribosomal RNA subunit accumulation protein YceD</fullName>
    </recommendedName>
    <alternativeName>
        <fullName evidence="5">23S rRNA accumulation protein YceD</fullName>
    </alternativeName>
</protein>
<evidence type="ECO:0000256" key="1">
    <source>
        <dbReference type="ARBA" id="ARBA00002868"/>
    </source>
</evidence>
<dbReference type="Proteomes" id="UP000321039">
    <property type="component" value="Unassembled WGS sequence"/>
</dbReference>
<keyword evidence="8" id="KW-1185">Reference proteome</keyword>
<comment type="similarity">
    <text evidence="2">Belongs to the DUF177 domain family.</text>
</comment>
<evidence type="ECO:0000256" key="2">
    <source>
        <dbReference type="ARBA" id="ARBA00010740"/>
    </source>
</evidence>
<dbReference type="Pfam" id="PF02620">
    <property type="entry name" value="YceD"/>
    <property type="match status" value="1"/>
</dbReference>
<dbReference type="InterPro" id="IPR003772">
    <property type="entry name" value="YceD"/>
</dbReference>
<evidence type="ECO:0000313" key="7">
    <source>
        <dbReference type="EMBL" id="TXS89063.1"/>
    </source>
</evidence>
<organism evidence="7 8">
    <name type="scientific">Parahaliea maris</name>
    <dbReference type="NCBI Taxonomy" id="2716870"/>
    <lineage>
        <taxon>Bacteria</taxon>
        <taxon>Pseudomonadati</taxon>
        <taxon>Pseudomonadota</taxon>
        <taxon>Gammaproteobacteria</taxon>
        <taxon>Cellvibrionales</taxon>
        <taxon>Halieaceae</taxon>
        <taxon>Parahaliea</taxon>
    </lineage>
</organism>
<dbReference type="AlphaFoldDB" id="A0A5C8ZKT1"/>
<name>A0A5C8ZKT1_9GAMM</name>
<evidence type="ECO:0000313" key="8">
    <source>
        <dbReference type="Proteomes" id="UP000321039"/>
    </source>
</evidence>
<dbReference type="RefSeq" id="WP_148070361.1">
    <property type="nucleotide sequence ID" value="NZ_VRZA01000012.1"/>
</dbReference>
<evidence type="ECO:0000256" key="6">
    <source>
        <dbReference type="SAM" id="MobiDB-lite"/>
    </source>
</evidence>
<comment type="function">
    <text evidence="1">Plays a role in synthesis, processing and/or stability of 23S rRNA.</text>
</comment>
<dbReference type="GO" id="GO:0005829">
    <property type="term" value="C:cytosol"/>
    <property type="evidence" value="ECO:0007669"/>
    <property type="project" value="TreeGrafter"/>
</dbReference>
<evidence type="ECO:0000256" key="3">
    <source>
        <dbReference type="ARBA" id="ARBA00015716"/>
    </source>
</evidence>
<reference evidence="7 8" key="1">
    <citation type="submission" date="2019-08" db="EMBL/GenBank/DDBJ databases">
        <title>Parahaliea maris sp. nov., isolated from the surface seawater.</title>
        <authorList>
            <person name="Liu Y."/>
        </authorList>
    </citation>
    <scope>NUCLEOTIDE SEQUENCE [LARGE SCALE GENOMIC DNA]</scope>
    <source>
        <strain evidence="7 8">HSLHS9</strain>
    </source>
</reference>
<keyword evidence="4" id="KW-0690">Ribosome biogenesis</keyword>
<gene>
    <name evidence="7" type="ORF">FV139_20500</name>
</gene>
<comment type="caution">
    <text evidence="7">The sequence shown here is derived from an EMBL/GenBank/DDBJ whole genome shotgun (WGS) entry which is preliminary data.</text>
</comment>
<dbReference type="PANTHER" id="PTHR38099:SF1">
    <property type="entry name" value="LARGE RIBOSOMAL RNA SUBUNIT ACCUMULATION PROTEIN YCED"/>
    <property type="match status" value="1"/>
</dbReference>
<sequence length="177" mass="19765">MLTEPLPTTLDVRKAATRGVSISGALKPLELQRFRGLLASDDGDIQARLAFSRDEEGRYLVTVEVQATVSVTCQRCLEPMSTTVESSNTLAIVWTDDQARHLPKHLDPLILTEEACVLRELVEDELMLSLPPYSYHEQADCNEELVGLAASEPEQEQREEKPNPFEVLAQLKPGEKH</sequence>
<dbReference type="PANTHER" id="PTHR38099">
    <property type="entry name" value="LARGE RIBOSOMAL RNA SUBUNIT ACCUMULATION PROTEIN YCED"/>
    <property type="match status" value="1"/>
</dbReference>
<evidence type="ECO:0000256" key="4">
    <source>
        <dbReference type="ARBA" id="ARBA00022517"/>
    </source>
</evidence>